<dbReference type="EMBL" id="CAJNDS010000669">
    <property type="protein sequence ID" value="CAE7226820.1"/>
    <property type="molecule type" value="Genomic_DNA"/>
</dbReference>
<name>A0A812KAJ9_9DINO</name>
<organism evidence="2 3">
    <name type="scientific">Symbiodinium natans</name>
    <dbReference type="NCBI Taxonomy" id="878477"/>
    <lineage>
        <taxon>Eukaryota</taxon>
        <taxon>Sar</taxon>
        <taxon>Alveolata</taxon>
        <taxon>Dinophyceae</taxon>
        <taxon>Suessiales</taxon>
        <taxon>Symbiodiniaceae</taxon>
        <taxon>Symbiodinium</taxon>
    </lineage>
</organism>
<sequence length="237" mass="26172">MKHGLLCLLGLAGSAALKTVADSESAFCDLECVGAPLKGKRCDELSLDECKNYYRPMSAGRNVQCGVADNDQCLALGKGGKYCKQRQCAKGKMGGGDVQSIGGGGWCLVRSVSTGDVWFPDTDQLTEFESDDFVDFMFATGDLKKWMVMAKDQVYGTYNNGERDIKSSWQNAGPHKARMYRRRGHNEDPWISDTDHGTAVRNDDSNAVLYGENNFKSNRHAYNVRHHDGAAVYIRYG</sequence>
<protein>
    <submittedName>
        <fullName evidence="2">Uncharacterized protein</fullName>
    </submittedName>
</protein>
<feature type="chain" id="PRO_5032664039" evidence="1">
    <location>
        <begin position="17"/>
        <end position="237"/>
    </location>
</feature>
<evidence type="ECO:0000313" key="3">
    <source>
        <dbReference type="Proteomes" id="UP000604046"/>
    </source>
</evidence>
<dbReference type="Proteomes" id="UP000604046">
    <property type="component" value="Unassembled WGS sequence"/>
</dbReference>
<keyword evidence="1" id="KW-0732">Signal</keyword>
<evidence type="ECO:0000313" key="2">
    <source>
        <dbReference type="EMBL" id="CAE7226820.1"/>
    </source>
</evidence>
<feature type="signal peptide" evidence="1">
    <location>
        <begin position="1"/>
        <end position="16"/>
    </location>
</feature>
<comment type="caution">
    <text evidence="2">The sequence shown here is derived from an EMBL/GenBank/DDBJ whole genome shotgun (WGS) entry which is preliminary data.</text>
</comment>
<accession>A0A812KAJ9</accession>
<evidence type="ECO:0000256" key="1">
    <source>
        <dbReference type="SAM" id="SignalP"/>
    </source>
</evidence>
<reference evidence="2" key="1">
    <citation type="submission" date="2021-02" db="EMBL/GenBank/DDBJ databases">
        <authorList>
            <person name="Dougan E. K."/>
            <person name="Rhodes N."/>
            <person name="Thang M."/>
            <person name="Chan C."/>
        </authorList>
    </citation>
    <scope>NUCLEOTIDE SEQUENCE</scope>
</reference>
<proteinExistence type="predicted"/>
<gene>
    <name evidence="2" type="ORF">SNAT2548_LOCUS8866</name>
</gene>
<keyword evidence="3" id="KW-1185">Reference proteome</keyword>
<dbReference type="AlphaFoldDB" id="A0A812KAJ9"/>